<keyword evidence="11" id="KW-0539">Nucleus</keyword>
<feature type="transmembrane region" description="Helical" evidence="13">
    <location>
        <begin position="446"/>
        <end position="466"/>
    </location>
</feature>
<evidence type="ECO:0000256" key="2">
    <source>
        <dbReference type="ARBA" id="ARBA00009749"/>
    </source>
</evidence>
<evidence type="ECO:0000256" key="12">
    <source>
        <dbReference type="SAM" id="MobiDB-lite"/>
    </source>
</evidence>
<dbReference type="SUPFAM" id="SSF88798">
    <property type="entry name" value="N-terminal, heterodimerisation domain of RBP7 (RpoE)"/>
    <property type="match status" value="1"/>
</dbReference>
<feature type="transmembrane region" description="Helical" evidence="13">
    <location>
        <begin position="318"/>
        <end position="346"/>
    </location>
</feature>
<dbReference type="EMBL" id="AWGH01000001">
    <property type="protein sequence ID" value="ODO08652.1"/>
    <property type="molecule type" value="Genomic_DNA"/>
</dbReference>
<dbReference type="InterPro" id="IPR006667">
    <property type="entry name" value="SLC41_membr_dom"/>
</dbReference>
<evidence type="ECO:0000256" key="13">
    <source>
        <dbReference type="SAM" id="Phobius"/>
    </source>
</evidence>
<evidence type="ECO:0000256" key="4">
    <source>
        <dbReference type="ARBA" id="ARBA00022478"/>
    </source>
</evidence>
<feature type="transmembrane region" description="Helical" evidence="13">
    <location>
        <begin position="535"/>
        <end position="559"/>
    </location>
</feature>
<protein>
    <submittedName>
        <fullName evidence="17">Solute carrier family 41</fullName>
    </submittedName>
</protein>
<dbReference type="PANTHER" id="PTHR16228">
    <property type="entry name" value="DIVALENT CATION TRANSPORTER SOLUTE CARRIER FAMILY 41"/>
    <property type="match status" value="1"/>
</dbReference>
<evidence type="ECO:0000256" key="8">
    <source>
        <dbReference type="ARBA" id="ARBA00023065"/>
    </source>
</evidence>
<evidence type="ECO:0000256" key="6">
    <source>
        <dbReference type="ARBA" id="ARBA00022842"/>
    </source>
</evidence>
<evidence type="ECO:0000259" key="16">
    <source>
        <dbReference type="Pfam" id="PF08292"/>
    </source>
</evidence>
<dbReference type="AlphaFoldDB" id="A0A1E3K8U1"/>
<evidence type="ECO:0000256" key="1">
    <source>
        <dbReference type="ARBA" id="ARBA00004141"/>
    </source>
</evidence>
<dbReference type="RefSeq" id="XP_019035508.1">
    <property type="nucleotide sequence ID" value="XM_019172566.1"/>
</dbReference>
<feature type="compositionally biased region" description="Basic and acidic residues" evidence="12">
    <location>
        <begin position="85"/>
        <end position="108"/>
    </location>
</feature>
<keyword evidence="9 13" id="KW-0472">Membrane</keyword>
<dbReference type="InterPro" id="IPR036898">
    <property type="entry name" value="RNA_pol_Rpb7-like_N_sf"/>
</dbReference>
<feature type="transmembrane region" description="Helical" evidence="13">
    <location>
        <begin position="505"/>
        <end position="529"/>
    </location>
</feature>
<dbReference type="GO" id="GO:0006351">
    <property type="term" value="P:DNA-templated transcription"/>
    <property type="evidence" value="ECO:0007669"/>
    <property type="project" value="InterPro"/>
</dbReference>
<feature type="region of interest" description="Disordered" evidence="12">
    <location>
        <begin position="85"/>
        <end position="139"/>
    </location>
</feature>
<dbReference type="InterPro" id="IPR012340">
    <property type="entry name" value="NA-bd_OB-fold"/>
</dbReference>
<feature type="transmembrane region" description="Helical" evidence="13">
    <location>
        <begin position="358"/>
        <end position="382"/>
    </location>
</feature>
<feature type="region of interest" description="Disordered" evidence="12">
    <location>
        <begin position="20"/>
        <end position="70"/>
    </location>
</feature>
<dbReference type="Gene3D" id="1.10.357.20">
    <property type="entry name" value="SLC41 divalent cation transporters, integral membrane domain"/>
    <property type="match status" value="2"/>
</dbReference>
<dbReference type="Gene3D" id="3.30.1490.120">
    <property type="entry name" value="RNA polymerase Rpb7-like, N-terminal domain"/>
    <property type="match status" value="1"/>
</dbReference>
<evidence type="ECO:0000256" key="3">
    <source>
        <dbReference type="ARBA" id="ARBA00022448"/>
    </source>
</evidence>
<dbReference type="InterPro" id="IPR013238">
    <property type="entry name" value="RNA_pol_III_Rbc25"/>
</dbReference>
<reference evidence="17 18" key="1">
    <citation type="submission" date="2016-06" db="EMBL/GenBank/DDBJ databases">
        <title>Evolution of pathogenesis and genome organization in the Tremellales.</title>
        <authorList>
            <person name="Cuomo C."/>
            <person name="Litvintseva A."/>
            <person name="Heitman J."/>
            <person name="Chen Y."/>
            <person name="Sun S."/>
            <person name="Springer D."/>
            <person name="Dromer F."/>
            <person name="Young S."/>
            <person name="Zeng Q."/>
            <person name="Chapman S."/>
            <person name="Gujja S."/>
            <person name="Saif S."/>
            <person name="Birren B."/>
        </authorList>
    </citation>
    <scope>NUCLEOTIDE SEQUENCE [LARGE SCALE GENOMIC DNA]</scope>
    <source>
        <strain evidence="17 18">CBS 7118</strain>
    </source>
</reference>
<evidence type="ECO:0000259" key="14">
    <source>
        <dbReference type="Pfam" id="PF01769"/>
    </source>
</evidence>
<name>A0A1E3K8U1_9TREE</name>
<dbReference type="SUPFAM" id="SSF50249">
    <property type="entry name" value="Nucleic acid-binding proteins"/>
    <property type="match status" value="1"/>
</dbReference>
<accession>A0A1E3K8U1</accession>
<organism evidence="17 18">
    <name type="scientific">Cryptococcus wingfieldii CBS 7118</name>
    <dbReference type="NCBI Taxonomy" id="1295528"/>
    <lineage>
        <taxon>Eukaryota</taxon>
        <taxon>Fungi</taxon>
        <taxon>Dikarya</taxon>
        <taxon>Basidiomycota</taxon>
        <taxon>Agaricomycotina</taxon>
        <taxon>Tremellomycetes</taxon>
        <taxon>Tremellales</taxon>
        <taxon>Cryptococcaceae</taxon>
        <taxon>Cryptococcus</taxon>
    </lineage>
</organism>
<dbReference type="GO" id="GO:0005886">
    <property type="term" value="C:plasma membrane"/>
    <property type="evidence" value="ECO:0007669"/>
    <property type="project" value="TreeGrafter"/>
</dbReference>
<keyword evidence="10" id="KW-0804">Transcription</keyword>
<evidence type="ECO:0000313" key="17">
    <source>
        <dbReference type="EMBL" id="ODO08652.1"/>
    </source>
</evidence>
<gene>
    <name evidence="17" type="ORF">L198_00384</name>
</gene>
<feature type="transmembrane region" description="Helical" evidence="13">
    <location>
        <begin position="388"/>
        <end position="405"/>
    </location>
</feature>
<evidence type="ECO:0000256" key="10">
    <source>
        <dbReference type="ARBA" id="ARBA00023163"/>
    </source>
</evidence>
<dbReference type="Pfam" id="PF08292">
    <property type="entry name" value="RNA_pol_Rbc25"/>
    <property type="match status" value="1"/>
</dbReference>
<dbReference type="GO" id="GO:0008324">
    <property type="term" value="F:monoatomic cation transmembrane transporter activity"/>
    <property type="evidence" value="ECO:0007669"/>
    <property type="project" value="InterPro"/>
</dbReference>
<evidence type="ECO:0000256" key="7">
    <source>
        <dbReference type="ARBA" id="ARBA00022989"/>
    </source>
</evidence>
<keyword evidence="7 13" id="KW-1133">Transmembrane helix</keyword>
<dbReference type="Gene3D" id="2.40.50.140">
    <property type="entry name" value="Nucleic acid-binding proteins"/>
    <property type="match status" value="1"/>
</dbReference>
<proteinExistence type="inferred from homology"/>
<keyword evidence="6" id="KW-0460">Magnesium</keyword>
<evidence type="ECO:0000259" key="15">
    <source>
        <dbReference type="Pfam" id="PF03876"/>
    </source>
</evidence>
<feature type="domain" description="SLC41A/MgtE integral membrane" evidence="14">
    <location>
        <begin position="456"/>
        <end position="588"/>
    </location>
</feature>
<comment type="similarity">
    <text evidence="2">Belongs to the SLC41A transporter family.</text>
</comment>
<evidence type="ECO:0000256" key="5">
    <source>
        <dbReference type="ARBA" id="ARBA00022692"/>
    </source>
</evidence>
<sequence length="819" mass="89646">MSPILKRDIGEQFRQARKLAAAASGIAHHDDHSYNHPPYEEQPEDWIHKSGQPTSGGIAGSYASSSSARQGIGVERNEIEDDHGFREARWLDTKSERGDGKGKLRQAESDSGDEVDNLTGGRPSSESWIEEAPSDHGVPRTSFGYAEPDLYSDANIGSPAKWRDFVSLVIESTCSLLLSLVGLVFTGELLEHLARWEVFRRVDELFILVPMIGNLKGNLEMCLSARLGTSANIGELDHRQTRKTMLVANMTLLGLQSLLISCVAAIISFALGLVTVHRLGDTPEGVSYNSTVPGLDPGLESADQEWHEGYTRPGWKQLVMVLATGMGSAGISSAVLGSFMGSLIIVSRWAGTDPDNITPPLAACLGDLLTLFILALLGTALVHTMDTILPLCLLIIMSVAAGWFTKRVMRNQWVKEVARGGWVPLIGAMLISSGTGMVLAKGVGRYRGFALLAISMTGLTGSIGAIHANRLSTQLHTLLHPTHPHPRPLAHEIAPHPGLSPLQSAIALCAIGFPCQAAFLLIVRWAGWIDMSLGWIGWVVFALTILISITMAHYMTLFFWSKNLDPDSYTLPIHSALVDFLGQLLLMVAYEICISRGKDVMDTVPVAPKTFDIAPSTTIKDAINKKYANKLVPDKGLALSVFDILTAEDGKVTWGNGLMYYKVSFRLMLFAPFIGEVIVGRVLSTTKSYIRISLGFFQDIYIVPSLLPPNSAFDPQQRAFFWVATDEEALSQEQLLNTVVTERLYIDAGEPIRFRVDSVEWRDVRPTPQSLMAEQNGEDVPEKDPIEKAGFKILATIAESGLGVTAWWPGREENEEVYE</sequence>
<keyword evidence="5 13" id="KW-0812">Transmembrane</keyword>
<feature type="transmembrane region" description="Helical" evidence="13">
    <location>
        <begin position="571"/>
        <end position="590"/>
    </location>
</feature>
<dbReference type="InterPro" id="IPR036739">
    <property type="entry name" value="SLC41_membr_dom_sf"/>
</dbReference>
<keyword evidence="4" id="KW-0240">DNA-directed RNA polymerase</keyword>
<feature type="domain" description="RNA polymerase III subunit Rpc25" evidence="16">
    <location>
        <begin position="676"/>
        <end position="808"/>
    </location>
</feature>
<comment type="subcellular location">
    <subcellularLocation>
        <location evidence="1">Membrane</location>
        <topology evidence="1">Multi-pass membrane protein</topology>
    </subcellularLocation>
</comment>
<feature type="domain" description="SLC41A/MgtE integral membrane" evidence="14">
    <location>
        <begin position="209"/>
        <end position="376"/>
    </location>
</feature>
<dbReference type="PANTHER" id="PTHR16228:SF7">
    <property type="entry name" value="SLC41A_MGTE INTEGRAL MEMBRANE DOMAIN-CONTAINING PROTEIN"/>
    <property type="match status" value="1"/>
</dbReference>
<dbReference type="InterPro" id="IPR045349">
    <property type="entry name" value="SLC41A1-3"/>
</dbReference>
<dbReference type="InterPro" id="IPR005576">
    <property type="entry name" value="Rpb7-like_N"/>
</dbReference>
<keyword evidence="8" id="KW-0406">Ion transport</keyword>
<feature type="transmembrane region" description="Helical" evidence="13">
    <location>
        <begin position="417"/>
        <end position="440"/>
    </location>
</feature>
<dbReference type="Pfam" id="PF03876">
    <property type="entry name" value="SHS2_Rpb7-N"/>
    <property type="match status" value="1"/>
</dbReference>
<dbReference type="GO" id="GO:0000428">
    <property type="term" value="C:DNA-directed RNA polymerase complex"/>
    <property type="evidence" value="ECO:0007669"/>
    <property type="project" value="UniProtKB-KW"/>
</dbReference>
<evidence type="ECO:0000256" key="9">
    <source>
        <dbReference type="ARBA" id="ARBA00023136"/>
    </source>
</evidence>
<dbReference type="Proteomes" id="UP000094819">
    <property type="component" value="Unassembled WGS sequence"/>
</dbReference>
<dbReference type="SUPFAM" id="SSF161093">
    <property type="entry name" value="MgtE membrane domain-like"/>
    <property type="match status" value="2"/>
</dbReference>
<dbReference type="Pfam" id="PF01769">
    <property type="entry name" value="MgtE"/>
    <property type="match status" value="2"/>
</dbReference>
<dbReference type="GeneID" id="30189598"/>
<feature type="domain" description="RNA polymerase Rpb7-like N-terminal" evidence="15">
    <location>
        <begin position="602"/>
        <end position="657"/>
    </location>
</feature>
<evidence type="ECO:0000256" key="11">
    <source>
        <dbReference type="ARBA" id="ARBA00023242"/>
    </source>
</evidence>
<comment type="caution">
    <text evidence="17">The sequence shown here is derived from an EMBL/GenBank/DDBJ whole genome shotgun (WGS) entry which is preliminary data.</text>
</comment>
<keyword evidence="3" id="KW-0813">Transport</keyword>
<keyword evidence="18" id="KW-1185">Reference proteome</keyword>
<evidence type="ECO:0000313" key="18">
    <source>
        <dbReference type="Proteomes" id="UP000094819"/>
    </source>
</evidence>
<feature type="transmembrane region" description="Helical" evidence="13">
    <location>
        <begin position="663"/>
        <end position="683"/>
    </location>
</feature>
<dbReference type="OrthoDB" id="666972at2759"/>
<feature type="transmembrane region" description="Helical" evidence="13">
    <location>
        <begin position="246"/>
        <end position="274"/>
    </location>
</feature>